<reference evidence="2" key="1">
    <citation type="submission" date="2018-02" db="EMBL/GenBank/DDBJ databases">
        <authorList>
            <person name="Clavel T."/>
            <person name="Strowig T."/>
        </authorList>
    </citation>
    <scope>NUCLEOTIDE SEQUENCE [LARGE SCALE GENOMIC DNA]</scope>
    <source>
        <strain evidence="2">DSM 100764</strain>
    </source>
</reference>
<evidence type="ECO:0000313" key="2">
    <source>
        <dbReference type="Proteomes" id="UP000244925"/>
    </source>
</evidence>
<protein>
    <submittedName>
        <fullName evidence="1">Uncharacterized protein</fullName>
    </submittedName>
</protein>
<dbReference type="Proteomes" id="UP000244925">
    <property type="component" value="Unassembled WGS sequence"/>
</dbReference>
<gene>
    <name evidence="1" type="ORF">C5O25_04030</name>
</gene>
<evidence type="ECO:0000313" key="1">
    <source>
        <dbReference type="EMBL" id="PWB08347.1"/>
    </source>
</evidence>
<dbReference type="AlphaFoldDB" id="A0A2V1IZW8"/>
<sequence>MRKQIFQAICTRLTERVPDIQFIDLWNNNVQTLSGGAVWPLPAVFVEFEPIEWRQQNNGARRGDVAVRLHIVTRAIATHGHTDPKMPDALAFLDLIERINTAMQGLRGDNFSGFQLTTSATNHDHAELMESVERYTTSAQDITAVPKAAKVTGIAPTLRKG</sequence>
<proteinExistence type="predicted"/>
<accession>A0A2V1IZW8</accession>
<keyword evidence="2" id="KW-1185">Reference proteome</keyword>
<dbReference type="EMBL" id="PUBV01000006">
    <property type="protein sequence ID" value="PWB08347.1"/>
    <property type="molecule type" value="Genomic_DNA"/>
</dbReference>
<dbReference type="RefSeq" id="WP_107035452.1">
    <property type="nucleotide sequence ID" value="NZ_PUBV01000006.1"/>
</dbReference>
<name>A0A2V1IZW8_9BACT</name>
<comment type="caution">
    <text evidence="1">The sequence shown here is derived from an EMBL/GenBank/DDBJ whole genome shotgun (WGS) entry which is preliminary data.</text>
</comment>
<organism evidence="1 2">
    <name type="scientific">Paramuribaculum intestinale</name>
    <dbReference type="NCBI Taxonomy" id="2094151"/>
    <lineage>
        <taxon>Bacteria</taxon>
        <taxon>Pseudomonadati</taxon>
        <taxon>Bacteroidota</taxon>
        <taxon>Bacteroidia</taxon>
        <taxon>Bacteroidales</taxon>
        <taxon>Muribaculaceae</taxon>
        <taxon>Paramuribaculum</taxon>
    </lineage>
</organism>